<protein>
    <submittedName>
        <fullName evidence="1">Uncharacterized protein</fullName>
    </submittedName>
</protein>
<evidence type="ECO:0000313" key="2">
    <source>
        <dbReference type="Proteomes" id="UP000242715"/>
    </source>
</evidence>
<reference evidence="2" key="1">
    <citation type="journal article" date="2017" name="Front. Plant Sci.">
        <title>Climate Clever Clovers: New Paradigm to Reduce the Environmental Footprint of Ruminants by Breeding Low Methanogenic Forages Utilizing Haplotype Variation.</title>
        <authorList>
            <person name="Kaur P."/>
            <person name="Appels R."/>
            <person name="Bayer P.E."/>
            <person name="Keeble-Gagnere G."/>
            <person name="Wang J."/>
            <person name="Hirakawa H."/>
            <person name="Shirasawa K."/>
            <person name="Vercoe P."/>
            <person name="Stefanova K."/>
            <person name="Durmic Z."/>
            <person name="Nichols P."/>
            <person name="Revell C."/>
            <person name="Isobe S.N."/>
            <person name="Edwards D."/>
            <person name="Erskine W."/>
        </authorList>
    </citation>
    <scope>NUCLEOTIDE SEQUENCE [LARGE SCALE GENOMIC DNA]</scope>
    <source>
        <strain evidence="2">cv. Daliak</strain>
    </source>
</reference>
<sequence>MDGKMVRRFLRDGIRGHNMAVTCVTSTNKEELVGMEIGEIGMDIIEREKTCHGLRTLDIVMVMSIR</sequence>
<name>A0A2Z6P6D5_TRISU</name>
<gene>
    <name evidence="1" type="ORF">TSUD_179980</name>
</gene>
<proteinExistence type="predicted"/>
<dbReference type="EMBL" id="DF973990">
    <property type="protein sequence ID" value="GAU43715.1"/>
    <property type="molecule type" value="Genomic_DNA"/>
</dbReference>
<accession>A0A2Z6P6D5</accession>
<keyword evidence="2" id="KW-1185">Reference proteome</keyword>
<evidence type="ECO:0000313" key="1">
    <source>
        <dbReference type="EMBL" id="GAU43715.1"/>
    </source>
</evidence>
<dbReference type="AlphaFoldDB" id="A0A2Z6P6D5"/>
<dbReference type="Proteomes" id="UP000242715">
    <property type="component" value="Unassembled WGS sequence"/>
</dbReference>
<organism evidence="1 2">
    <name type="scientific">Trifolium subterraneum</name>
    <name type="common">Subterranean clover</name>
    <dbReference type="NCBI Taxonomy" id="3900"/>
    <lineage>
        <taxon>Eukaryota</taxon>
        <taxon>Viridiplantae</taxon>
        <taxon>Streptophyta</taxon>
        <taxon>Embryophyta</taxon>
        <taxon>Tracheophyta</taxon>
        <taxon>Spermatophyta</taxon>
        <taxon>Magnoliopsida</taxon>
        <taxon>eudicotyledons</taxon>
        <taxon>Gunneridae</taxon>
        <taxon>Pentapetalae</taxon>
        <taxon>rosids</taxon>
        <taxon>fabids</taxon>
        <taxon>Fabales</taxon>
        <taxon>Fabaceae</taxon>
        <taxon>Papilionoideae</taxon>
        <taxon>50 kb inversion clade</taxon>
        <taxon>NPAAA clade</taxon>
        <taxon>Hologalegina</taxon>
        <taxon>IRL clade</taxon>
        <taxon>Trifolieae</taxon>
        <taxon>Trifolium</taxon>
    </lineage>
</organism>